<feature type="non-terminal residue" evidence="2">
    <location>
        <position position="1"/>
    </location>
</feature>
<dbReference type="InterPro" id="IPR028994">
    <property type="entry name" value="Integrin_alpha_N"/>
</dbReference>
<dbReference type="AlphaFoldDB" id="A0A6G3XJK5"/>
<sequence>RTLIGTGGWSGAAVTHRGDWTGDAMEDVVAIVAGELRVYPNLGTGTLGSAIKVLTGLPTDSKLVNAGDINRDGHPDLLVQHSNKLYMYAGKSAPTPTVAAPVIVGNSGWDVMSLSAP</sequence>
<evidence type="ECO:0000313" key="2">
    <source>
        <dbReference type="EMBL" id="NEE17710.1"/>
    </source>
</evidence>
<dbReference type="Gene3D" id="2.130.10.130">
    <property type="entry name" value="Integrin alpha, N-terminal"/>
    <property type="match status" value="1"/>
</dbReference>
<name>A0A6G3XJK5_9ACTN</name>
<accession>A0A6G3XJK5</accession>
<protein>
    <submittedName>
        <fullName evidence="2">VCBS repeat-containing protein</fullName>
    </submittedName>
</protein>
<dbReference type="EMBL" id="JAAGMN010006857">
    <property type="protein sequence ID" value="NEE17710.1"/>
    <property type="molecule type" value="Genomic_DNA"/>
</dbReference>
<feature type="non-terminal residue" evidence="2">
    <location>
        <position position="117"/>
    </location>
</feature>
<gene>
    <name evidence="2" type="ORF">G3M58_66020</name>
</gene>
<dbReference type="Pfam" id="PF13517">
    <property type="entry name" value="FG-GAP_3"/>
    <property type="match status" value="1"/>
</dbReference>
<keyword evidence="1" id="KW-0732">Signal</keyword>
<comment type="caution">
    <text evidence="2">The sequence shown here is derived from an EMBL/GenBank/DDBJ whole genome shotgun (WGS) entry which is preliminary data.</text>
</comment>
<reference evidence="2" key="1">
    <citation type="submission" date="2020-01" db="EMBL/GenBank/DDBJ databases">
        <title>Insect and environment-associated Actinomycetes.</title>
        <authorList>
            <person name="Currrie C."/>
            <person name="Chevrette M."/>
            <person name="Carlson C."/>
            <person name="Stubbendieck R."/>
            <person name="Wendt-Pienkowski E."/>
        </authorList>
    </citation>
    <scope>NUCLEOTIDE SEQUENCE</scope>
    <source>
        <strain evidence="2">SID7499</strain>
    </source>
</reference>
<dbReference type="InterPro" id="IPR013517">
    <property type="entry name" value="FG-GAP"/>
</dbReference>
<dbReference type="SUPFAM" id="SSF69318">
    <property type="entry name" value="Integrin alpha N-terminal domain"/>
    <property type="match status" value="1"/>
</dbReference>
<proteinExistence type="predicted"/>
<organism evidence="2">
    <name type="scientific">Streptomyces sp. SID7499</name>
    <dbReference type="NCBI Taxonomy" id="2706086"/>
    <lineage>
        <taxon>Bacteria</taxon>
        <taxon>Bacillati</taxon>
        <taxon>Actinomycetota</taxon>
        <taxon>Actinomycetes</taxon>
        <taxon>Kitasatosporales</taxon>
        <taxon>Streptomycetaceae</taxon>
        <taxon>Streptomyces</taxon>
    </lineage>
</organism>
<evidence type="ECO:0000256" key="1">
    <source>
        <dbReference type="ARBA" id="ARBA00022729"/>
    </source>
</evidence>